<dbReference type="PANTHER" id="PTHR21240">
    <property type="entry name" value="2-AMINO-3-CARBOXYLMUCONATE-6-SEMIALDEHYDE DECARBOXYLASE"/>
    <property type="match status" value="1"/>
</dbReference>
<dbReference type="InterPro" id="IPR006680">
    <property type="entry name" value="Amidohydro-rel"/>
</dbReference>
<dbReference type="Pfam" id="PF04909">
    <property type="entry name" value="Amidohydro_2"/>
    <property type="match status" value="1"/>
</dbReference>
<dbReference type="Gene3D" id="3.20.20.140">
    <property type="entry name" value="Metal-dependent hydrolases"/>
    <property type="match status" value="1"/>
</dbReference>
<dbReference type="PANTHER" id="PTHR21240:SF19">
    <property type="entry name" value="CATALYTIC_ HYDROLASE"/>
    <property type="match status" value="1"/>
</dbReference>
<comment type="caution">
    <text evidence="3">The sequence shown here is derived from an EMBL/GenBank/DDBJ whole genome shotgun (WGS) entry which is preliminary data.</text>
</comment>
<feature type="domain" description="Amidohydrolase-related" evidence="2">
    <location>
        <begin position="4"/>
        <end position="263"/>
    </location>
</feature>
<name>A0ABP8HNY5_9BURK</name>
<protein>
    <submittedName>
        <fullName evidence="3">Amidohydrolase family protein</fullName>
    </submittedName>
</protein>
<keyword evidence="1" id="KW-0456">Lyase</keyword>
<dbReference type="RefSeq" id="WP_345252027.1">
    <property type="nucleotide sequence ID" value="NZ_BAABFO010000031.1"/>
</dbReference>
<gene>
    <name evidence="3" type="ORF">GCM10023144_43420</name>
</gene>
<dbReference type="EMBL" id="BAABFO010000031">
    <property type="protein sequence ID" value="GAA4342004.1"/>
    <property type="molecule type" value="Genomic_DNA"/>
</dbReference>
<evidence type="ECO:0000313" key="4">
    <source>
        <dbReference type="Proteomes" id="UP001501671"/>
    </source>
</evidence>
<evidence type="ECO:0000313" key="3">
    <source>
        <dbReference type="EMBL" id="GAA4342004.1"/>
    </source>
</evidence>
<evidence type="ECO:0000256" key="1">
    <source>
        <dbReference type="ARBA" id="ARBA00023239"/>
    </source>
</evidence>
<proteinExistence type="predicted"/>
<dbReference type="InterPro" id="IPR032465">
    <property type="entry name" value="ACMSD"/>
</dbReference>
<evidence type="ECO:0000259" key="2">
    <source>
        <dbReference type="Pfam" id="PF04909"/>
    </source>
</evidence>
<dbReference type="Proteomes" id="UP001501671">
    <property type="component" value="Unassembled WGS sequence"/>
</dbReference>
<reference evidence="4" key="1">
    <citation type="journal article" date="2019" name="Int. J. Syst. Evol. Microbiol.">
        <title>The Global Catalogue of Microorganisms (GCM) 10K type strain sequencing project: providing services to taxonomists for standard genome sequencing and annotation.</title>
        <authorList>
            <consortium name="The Broad Institute Genomics Platform"/>
            <consortium name="The Broad Institute Genome Sequencing Center for Infectious Disease"/>
            <person name="Wu L."/>
            <person name="Ma J."/>
        </authorList>
    </citation>
    <scope>NUCLEOTIDE SEQUENCE [LARGE SCALE GENOMIC DNA]</scope>
    <source>
        <strain evidence="4">JCM 17666</strain>
    </source>
</reference>
<dbReference type="InterPro" id="IPR032466">
    <property type="entry name" value="Metal_Hydrolase"/>
</dbReference>
<keyword evidence="4" id="KW-1185">Reference proteome</keyword>
<accession>A0ABP8HNY5</accession>
<organism evidence="3 4">
    <name type="scientific">Pigmentiphaga soli</name>
    <dbReference type="NCBI Taxonomy" id="1007095"/>
    <lineage>
        <taxon>Bacteria</taxon>
        <taxon>Pseudomonadati</taxon>
        <taxon>Pseudomonadota</taxon>
        <taxon>Betaproteobacteria</taxon>
        <taxon>Burkholderiales</taxon>
        <taxon>Alcaligenaceae</taxon>
        <taxon>Pigmentiphaga</taxon>
    </lineage>
</organism>
<sequence length="278" mass="30886">MHIVDAQVHIWEADSPERPWAKGMRPPQRAQPFSADDLAWEMDAAGVERAILIPPSWAGDYNGTVIAAARAYPGRFAAVGRFPVDHPDRAGLVAQWKAQGMLGLRLTFITDLEKALMSDPRSEDLWSAAQRHGVPVMLYPYAYLRELAGVAARHPDLRLVVDHMAAQRAKDAEAFANLPDLLALAQYPNVAVKASALPHYSTQSYPYPALHDPIRRVVDAFGVKRVFWGTDLTRLPCTYRQAVTLFTEELPFLSASDKEWVMGRGLCEWMGWPLGAAA</sequence>
<dbReference type="SUPFAM" id="SSF51556">
    <property type="entry name" value="Metallo-dependent hydrolases"/>
    <property type="match status" value="1"/>
</dbReference>